<dbReference type="AlphaFoldDB" id="F8NKC1"/>
<dbReference type="KEGG" id="sla:SERLADRAFT_346258"/>
<reference evidence="2" key="1">
    <citation type="journal article" date="2011" name="Science">
        <title>The plant cell wall-decomposing machinery underlies the functional diversity of forest fungi.</title>
        <authorList>
            <person name="Eastwood D.C."/>
            <person name="Floudas D."/>
            <person name="Binder M."/>
            <person name="Majcherczyk A."/>
            <person name="Schneider P."/>
            <person name="Aerts A."/>
            <person name="Asiegbu F.O."/>
            <person name="Baker S.E."/>
            <person name="Barry K."/>
            <person name="Bendiksby M."/>
            <person name="Blumentritt M."/>
            <person name="Coutinho P.M."/>
            <person name="Cullen D."/>
            <person name="de Vries R.P."/>
            <person name="Gathman A."/>
            <person name="Goodell B."/>
            <person name="Henrissat B."/>
            <person name="Ihrmark K."/>
            <person name="Kauserud H."/>
            <person name="Kohler A."/>
            <person name="LaButti K."/>
            <person name="Lapidus A."/>
            <person name="Lavin J.L."/>
            <person name="Lee Y.-H."/>
            <person name="Lindquist E."/>
            <person name="Lilly W."/>
            <person name="Lucas S."/>
            <person name="Morin E."/>
            <person name="Murat C."/>
            <person name="Oguiza J.A."/>
            <person name="Park J."/>
            <person name="Pisabarro A.G."/>
            <person name="Riley R."/>
            <person name="Rosling A."/>
            <person name="Salamov A."/>
            <person name="Schmidt O."/>
            <person name="Schmutz J."/>
            <person name="Skrede I."/>
            <person name="Stenlid J."/>
            <person name="Wiebenga A."/>
            <person name="Xie X."/>
            <person name="Kuees U."/>
            <person name="Hibbett D.S."/>
            <person name="Hoffmeister D."/>
            <person name="Hoegberg N."/>
            <person name="Martin F."/>
            <person name="Grigoriev I.V."/>
            <person name="Watkinson S.C."/>
        </authorList>
    </citation>
    <scope>NUCLEOTIDE SEQUENCE [LARGE SCALE GENOMIC DNA]</scope>
    <source>
        <strain evidence="2">S7.9</strain>
    </source>
</reference>
<dbReference type="Proteomes" id="UP000008064">
    <property type="component" value="Unassembled WGS sequence"/>
</dbReference>
<accession>F8NKC1</accession>
<dbReference type="RefSeq" id="XP_007314586.1">
    <property type="nucleotide sequence ID" value="XM_007314524.1"/>
</dbReference>
<evidence type="ECO:0000313" key="1">
    <source>
        <dbReference type="EMBL" id="EGO28387.1"/>
    </source>
</evidence>
<dbReference type="HOGENOM" id="CLU_3051845_0_0_1"/>
<name>F8NKC1_SERL9</name>
<dbReference type="OrthoDB" id="413436at2759"/>
<dbReference type="Gene3D" id="1.10.287.1480">
    <property type="match status" value="1"/>
</dbReference>
<organism evidence="2">
    <name type="scientific">Serpula lacrymans var. lacrymans (strain S7.9)</name>
    <name type="common">Dry rot fungus</name>
    <dbReference type="NCBI Taxonomy" id="578457"/>
    <lineage>
        <taxon>Eukaryota</taxon>
        <taxon>Fungi</taxon>
        <taxon>Dikarya</taxon>
        <taxon>Basidiomycota</taxon>
        <taxon>Agaricomycotina</taxon>
        <taxon>Agaricomycetes</taxon>
        <taxon>Agaricomycetidae</taxon>
        <taxon>Boletales</taxon>
        <taxon>Coniophorineae</taxon>
        <taxon>Serpulaceae</taxon>
        <taxon>Serpula</taxon>
    </lineage>
</organism>
<dbReference type="EMBL" id="GL945430">
    <property type="protein sequence ID" value="EGO28387.1"/>
    <property type="molecule type" value="Genomic_DNA"/>
</dbReference>
<evidence type="ECO:0000313" key="2">
    <source>
        <dbReference type="Proteomes" id="UP000008064"/>
    </source>
</evidence>
<dbReference type="GeneID" id="18809084"/>
<gene>
    <name evidence="1" type="ORF">SERLADRAFT_346258</name>
</gene>
<protein>
    <submittedName>
        <fullName evidence="1">Uncharacterized protein</fullName>
    </submittedName>
</protein>
<sequence length="54" mass="6033">MLSGKGFYLLCAFEAMHDSISYQAQLQLNTFGKYARPTTVKNRCVESGRRGVTS</sequence>
<proteinExistence type="predicted"/>